<evidence type="ECO:0000313" key="3">
    <source>
        <dbReference type="EMBL" id="RRT81851.1"/>
    </source>
</evidence>
<dbReference type="PANTHER" id="PTHR46168">
    <property type="entry name" value="ARMADILLO REPEAT ONLY 4"/>
    <property type="match status" value="1"/>
</dbReference>
<sequence>MAEGTKQILAKPIQLADQVSKSAGSAQTNKQECLELKARADKLATLLRQAARAELYERPARRIMDDTEQVLDKALGLVYRCRNRVIVHRLFSITPGAAFAKMCIRIDNSVADVSWLLRVSAPAGDDDGLLHGLCPIAQNEPILTLIWSNIATLHTGHSDARSEAAAALVSLARDNQHFAKLIIEEDGVAPLLRLLKEGKVEGQENAARALGLLGRDRESVDCLVAAGVCSAFGKVLKDGPMKVQAVVAWAVAELATKNSQCQDVFAQNNVVRLLVGHLAFETIQDHSKYSVPSKAMSIHSVVLANKAAASNSSFDDAKERCLLPHPEDQSKSNQFHSVVQSTVASAKVNRAAQNSNSATSATVPWKPQQHSLSGSGNRAREMEDPSTKAKMKAMAAKALWQLARGNAGICRNLTESRALLCFAVLLEKGTGDVRHNSAMALMEITRVAEHNVDLRRSAFKPNSTACKAVIDQLLHIVEKGEHDDLLIPSVTALGCLSRTFRATETRVIAPLVRLLDDKEATVMSEAVAALTKFACTENYLHINHSQAIIEAGGARHLIQLVYLGEQVQVEALVLLCYIAKHVPDSQELADAEVLNTLSWASKQAHLVQDWRADELLPEAKARLELYQMKRL</sequence>
<evidence type="ECO:0000313" key="4">
    <source>
        <dbReference type="Proteomes" id="UP000287651"/>
    </source>
</evidence>
<dbReference type="Gene3D" id="1.20.930.20">
    <property type="entry name" value="Adaptor protein Cbl, N-terminal domain"/>
    <property type="match status" value="1"/>
</dbReference>
<dbReference type="InterPro" id="IPR036537">
    <property type="entry name" value="Adaptor_Cbl_N_dom_sf"/>
</dbReference>
<accession>A0A427B025</accession>
<reference evidence="3 4" key="1">
    <citation type="journal article" date="2014" name="Agronomy (Basel)">
        <title>A Draft Genome Sequence for Ensete ventricosum, the Drought-Tolerant Tree Against Hunger.</title>
        <authorList>
            <person name="Harrison J."/>
            <person name="Moore K.A."/>
            <person name="Paszkiewicz K."/>
            <person name="Jones T."/>
            <person name="Grant M."/>
            <person name="Ambacheew D."/>
            <person name="Muzemil S."/>
            <person name="Studholme D.J."/>
        </authorList>
    </citation>
    <scope>NUCLEOTIDE SEQUENCE [LARGE SCALE GENOMIC DNA]</scope>
</reference>
<gene>
    <name evidence="3" type="ORF">B296_00001965</name>
</gene>
<dbReference type="InterPro" id="IPR016024">
    <property type="entry name" value="ARM-type_fold"/>
</dbReference>
<comment type="caution">
    <text evidence="3">The sequence shown here is derived from an EMBL/GenBank/DDBJ whole genome shotgun (WGS) entry which is preliminary data.</text>
</comment>
<dbReference type="InterPro" id="IPR000225">
    <property type="entry name" value="Armadillo"/>
</dbReference>
<dbReference type="AlphaFoldDB" id="A0A427B025"/>
<dbReference type="InterPro" id="IPR056694">
    <property type="entry name" value="DUF7792"/>
</dbReference>
<dbReference type="PANTHER" id="PTHR46168:SF9">
    <property type="entry name" value="ARMADILLO REPEAT ONLY 2"/>
    <property type="match status" value="1"/>
</dbReference>
<dbReference type="Pfam" id="PF25055">
    <property type="entry name" value="DUF7792"/>
    <property type="match status" value="1"/>
</dbReference>
<proteinExistence type="predicted"/>
<feature type="compositionally biased region" description="Low complexity" evidence="1">
    <location>
        <begin position="351"/>
        <end position="362"/>
    </location>
</feature>
<dbReference type="Proteomes" id="UP000287651">
    <property type="component" value="Unassembled WGS sequence"/>
</dbReference>
<protein>
    <recommendedName>
        <fullName evidence="2">DUF7792 domain-containing protein</fullName>
    </recommendedName>
</protein>
<organism evidence="3 4">
    <name type="scientific">Ensete ventricosum</name>
    <name type="common">Abyssinian banana</name>
    <name type="synonym">Musa ensete</name>
    <dbReference type="NCBI Taxonomy" id="4639"/>
    <lineage>
        <taxon>Eukaryota</taxon>
        <taxon>Viridiplantae</taxon>
        <taxon>Streptophyta</taxon>
        <taxon>Embryophyta</taxon>
        <taxon>Tracheophyta</taxon>
        <taxon>Spermatophyta</taxon>
        <taxon>Magnoliopsida</taxon>
        <taxon>Liliopsida</taxon>
        <taxon>Zingiberales</taxon>
        <taxon>Musaceae</taxon>
        <taxon>Ensete</taxon>
    </lineage>
</organism>
<dbReference type="SUPFAM" id="SSF48371">
    <property type="entry name" value="ARM repeat"/>
    <property type="match status" value="1"/>
</dbReference>
<name>A0A427B025_ENSVE</name>
<dbReference type="EMBL" id="AMZH03000812">
    <property type="protein sequence ID" value="RRT81851.1"/>
    <property type="molecule type" value="Genomic_DNA"/>
</dbReference>
<dbReference type="InterPro" id="IPR011989">
    <property type="entry name" value="ARM-like"/>
</dbReference>
<evidence type="ECO:0000256" key="1">
    <source>
        <dbReference type="SAM" id="MobiDB-lite"/>
    </source>
</evidence>
<feature type="domain" description="DUF7792" evidence="2">
    <location>
        <begin position="6"/>
        <end position="120"/>
    </location>
</feature>
<dbReference type="Pfam" id="PF00514">
    <property type="entry name" value="Arm"/>
    <property type="match status" value="1"/>
</dbReference>
<evidence type="ECO:0000259" key="2">
    <source>
        <dbReference type="Pfam" id="PF25055"/>
    </source>
</evidence>
<dbReference type="SMART" id="SM00185">
    <property type="entry name" value="ARM"/>
    <property type="match status" value="4"/>
</dbReference>
<dbReference type="GO" id="GO:0007166">
    <property type="term" value="P:cell surface receptor signaling pathway"/>
    <property type="evidence" value="ECO:0007669"/>
    <property type="project" value="InterPro"/>
</dbReference>
<feature type="region of interest" description="Disordered" evidence="1">
    <location>
        <begin position="348"/>
        <end position="382"/>
    </location>
</feature>
<dbReference type="Gene3D" id="1.25.10.10">
    <property type="entry name" value="Leucine-rich Repeat Variant"/>
    <property type="match status" value="2"/>
</dbReference>